<sequence length="349" mass="37727">MALRTSRRLLPWTQSPLIANAPMSGIATSALAVAVTRAGGLGQIGYMDDLDKLSEHLHTARHELQDIMAGLPNPDVLPIGLGVIAFGSPMTAWMELFTEYKPAVAWLSFAATHEFKQWTERIRRSSPQTKVWIQLGSVTAAIDIARECQPDAIVLQGSDAGGHGHRDGASLISLLPEVVDAFQERGLGDIPLVAAGGITDGRGTAAALTLGASGVVMGTRFLAAREADIPSFYREAIFDATDGGEATARSRVFDEIWGPNIWPQTYDGRCLRNAAYEEYRDGVGIQSIRAGLFRAMQSPEKVPVQEMSTIWAGTGVGMINQETTAAEIVQGARKQVKECLERTYTCLER</sequence>
<dbReference type="SUPFAM" id="SSF51412">
    <property type="entry name" value="Inosine monophosphate dehydrogenase (IMPDH)"/>
    <property type="match status" value="1"/>
</dbReference>
<dbReference type="EMBL" id="KV878212">
    <property type="protein sequence ID" value="OJJ35021.1"/>
    <property type="molecule type" value="Genomic_DNA"/>
</dbReference>
<accession>A0A1L9RJE5</accession>
<keyword evidence="1" id="KW-0285">Flavoprotein</keyword>
<dbReference type="PANTHER" id="PTHR32332">
    <property type="entry name" value="2-NITROPROPANE DIOXYGENASE"/>
    <property type="match status" value="1"/>
</dbReference>
<dbReference type="RefSeq" id="XP_040688697.1">
    <property type="nucleotide sequence ID" value="XM_040837567.1"/>
</dbReference>
<dbReference type="Proteomes" id="UP000184383">
    <property type="component" value="Unassembled WGS sequence"/>
</dbReference>
<evidence type="ECO:0000313" key="5">
    <source>
        <dbReference type="Proteomes" id="UP000184383"/>
    </source>
</evidence>
<protein>
    <submittedName>
        <fullName evidence="4">Uncharacterized protein</fullName>
    </submittedName>
</protein>
<dbReference type="Pfam" id="PF03060">
    <property type="entry name" value="NMO"/>
    <property type="match status" value="1"/>
</dbReference>
<evidence type="ECO:0000256" key="2">
    <source>
        <dbReference type="ARBA" id="ARBA00022643"/>
    </source>
</evidence>
<dbReference type="VEuPathDB" id="FungiDB:ASPWEDRAFT_51230"/>
<dbReference type="STRING" id="1073089.A0A1L9RJE5"/>
<organism evidence="4 5">
    <name type="scientific">Aspergillus wentii DTO 134E9</name>
    <dbReference type="NCBI Taxonomy" id="1073089"/>
    <lineage>
        <taxon>Eukaryota</taxon>
        <taxon>Fungi</taxon>
        <taxon>Dikarya</taxon>
        <taxon>Ascomycota</taxon>
        <taxon>Pezizomycotina</taxon>
        <taxon>Eurotiomycetes</taxon>
        <taxon>Eurotiomycetidae</taxon>
        <taxon>Eurotiales</taxon>
        <taxon>Aspergillaceae</taxon>
        <taxon>Aspergillus</taxon>
        <taxon>Aspergillus subgen. Cremei</taxon>
    </lineage>
</organism>
<dbReference type="InterPro" id="IPR004136">
    <property type="entry name" value="NMO"/>
</dbReference>
<dbReference type="CDD" id="cd04730">
    <property type="entry name" value="NPD_like"/>
    <property type="match status" value="1"/>
</dbReference>
<dbReference type="GeneID" id="63753415"/>
<keyword evidence="5" id="KW-1185">Reference proteome</keyword>
<dbReference type="PANTHER" id="PTHR32332:SF34">
    <property type="entry name" value="2-NITROPROPANE DIOXYGENASE FAMILY, PUTATIVE-RELATED"/>
    <property type="match status" value="1"/>
</dbReference>
<name>A0A1L9RJE5_ASPWE</name>
<keyword evidence="2" id="KW-0288">FMN</keyword>
<evidence type="ECO:0000256" key="1">
    <source>
        <dbReference type="ARBA" id="ARBA00022630"/>
    </source>
</evidence>
<dbReference type="OrthoDB" id="2349068at2759"/>
<dbReference type="InterPro" id="IPR013785">
    <property type="entry name" value="Aldolase_TIM"/>
</dbReference>
<keyword evidence="3" id="KW-0560">Oxidoreductase</keyword>
<evidence type="ECO:0000313" key="4">
    <source>
        <dbReference type="EMBL" id="OJJ35021.1"/>
    </source>
</evidence>
<dbReference type="Gene3D" id="3.20.20.70">
    <property type="entry name" value="Aldolase class I"/>
    <property type="match status" value="1"/>
</dbReference>
<dbReference type="AlphaFoldDB" id="A0A1L9RJE5"/>
<reference evidence="5" key="1">
    <citation type="journal article" date="2017" name="Genome Biol.">
        <title>Comparative genomics reveals high biological diversity and specific adaptations in the industrially and medically important fungal genus Aspergillus.</title>
        <authorList>
            <person name="de Vries R.P."/>
            <person name="Riley R."/>
            <person name="Wiebenga A."/>
            <person name="Aguilar-Osorio G."/>
            <person name="Amillis S."/>
            <person name="Uchima C.A."/>
            <person name="Anderluh G."/>
            <person name="Asadollahi M."/>
            <person name="Askin M."/>
            <person name="Barry K."/>
            <person name="Battaglia E."/>
            <person name="Bayram O."/>
            <person name="Benocci T."/>
            <person name="Braus-Stromeyer S.A."/>
            <person name="Caldana C."/>
            <person name="Canovas D."/>
            <person name="Cerqueira G.C."/>
            <person name="Chen F."/>
            <person name="Chen W."/>
            <person name="Choi C."/>
            <person name="Clum A."/>
            <person name="Dos Santos R.A."/>
            <person name="Damasio A.R."/>
            <person name="Diallinas G."/>
            <person name="Emri T."/>
            <person name="Fekete E."/>
            <person name="Flipphi M."/>
            <person name="Freyberg S."/>
            <person name="Gallo A."/>
            <person name="Gournas C."/>
            <person name="Habgood R."/>
            <person name="Hainaut M."/>
            <person name="Harispe M.L."/>
            <person name="Henrissat B."/>
            <person name="Hilden K.S."/>
            <person name="Hope R."/>
            <person name="Hossain A."/>
            <person name="Karabika E."/>
            <person name="Karaffa L."/>
            <person name="Karanyi Z."/>
            <person name="Krasevec N."/>
            <person name="Kuo A."/>
            <person name="Kusch H."/>
            <person name="LaButti K."/>
            <person name="Lagendijk E.L."/>
            <person name="Lapidus A."/>
            <person name="Levasseur A."/>
            <person name="Lindquist E."/>
            <person name="Lipzen A."/>
            <person name="Logrieco A.F."/>
            <person name="MacCabe A."/>
            <person name="Maekelae M.R."/>
            <person name="Malavazi I."/>
            <person name="Melin P."/>
            <person name="Meyer V."/>
            <person name="Mielnichuk N."/>
            <person name="Miskei M."/>
            <person name="Molnar A.P."/>
            <person name="Mule G."/>
            <person name="Ngan C.Y."/>
            <person name="Orejas M."/>
            <person name="Orosz E."/>
            <person name="Ouedraogo J.P."/>
            <person name="Overkamp K.M."/>
            <person name="Park H.-S."/>
            <person name="Perrone G."/>
            <person name="Piumi F."/>
            <person name="Punt P.J."/>
            <person name="Ram A.F."/>
            <person name="Ramon A."/>
            <person name="Rauscher S."/>
            <person name="Record E."/>
            <person name="Riano-Pachon D.M."/>
            <person name="Robert V."/>
            <person name="Roehrig J."/>
            <person name="Ruller R."/>
            <person name="Salamov A."/>
            <person name="Salih N.S."/>
            <person name="Samson R.A."/>
            <person name="Sandor E."/>
            <person name="Sanguinetti M."/>
            <person name="Schuetze T."/>
            <person name="Sepcic K."/>
            <person name="Shelest E."/>
            <person name="Sherlock G."/>
            <person name="Sophianopoulou V."/>
            <person name="Squina F.M."/>
            <person name="Sun H."/>
            <person name="Susca A."/>
            <person name="Todd R.B."/>
            <person name="Tsang A."/>
            <person name="Unkles S.E."/>
            <person name="van de Wiele N."/>
            <person name="van Rossen-Uffink D."/>
            <person name="Oliveira J.V."/>
            <person name="Vesth T.C."/>
            <person name="Visser J."/>
            <person name="Yu J.-H."/>
            <person name="Zhou M."/>
            <person name="Andersen M.R."/>
            <person name="Archer D.B."/>
            <person name="Baker S.E."/>
            <person name="Benoit I."/>
            <person name="Brakhage A.A."/>
            <person name="Braus G.H."/>
            <person name="Fischer R."/>
            <person name="Frisvad J.C."/>
            <person name="Goldman G.H."/>
            <person name="Houbraken J."/>
            <person name="Oakley B."/>
            <person name="Pocsi I."/>
            <person name="Scazzocchio C."/>
            <person name="Seiboth B."/>
            <person name="vanKuyk P.A."/>
            <person name="Wortman J."/>
            <person name="Dyer P.S."/>
            <person name="Grigoriev I.V."/>
        </authorList>
    </citation>
    <scope>NUCLEOTIDE SEQUENCE [LARGE SCALE GENOMIC DNA]</scope>
    <source>
        <strain evidence="5">DTO 134E9</strain>
    </source>
</reference>
<gene>
    <name evidence="4" type="ORF">ASPWEDRAFT_51230</name>
</gene>
<proteinExistence type="predicted"/>
<dbReference type="GO" id="GO:0018580">
    <property type="term" value="F:nitronate monooxygenase activity"/>
    <property type="evidence" value="ECO:0007669"/>
    <property type="project" value="InterPro"/>
</dbReference>
<evidence type="ECO:0000256" key="3">
    <source>
        <dbReference type="ARBA" id="ARBA00023002"/>
    </source>
</evidence>